<dbReference type="PANTHER" id="PTHR38445">
    <property type="entry name" value="HTH-TYPE TRANSCRIPTIONAL REPRESSOR YTRA"/>
    <property type="match status" value="1"/>
</dbReference>
<evidence type="ECO:0000256" key="1">
    <source>
        <dbReference type="ARBA" id="ARBA00023015"/>
    </source>
</evidence>
<evidence type="ECO:0000313" key="5">
    <source>
        <dbReference type="EMBL" id="KRM21098.1"/>
    </source>
</evidence>
<dbReference type="Pfam" id="PF00392">
    <property type="entry name" value="GntR"/>
    <property type="match status" value="1"/>
</dbReference>
<feature type="domain" description="HTH gntR-type" evidence="4">
    <location>
        <begin position="9"/>
        <end position="77"/>
    </location>
</feature>
<dbReference type="InterPro" id="IPR036388">
    <property type="entry name" value="WH-like_DNA-bd_sf"/>
</dbReference>
<dbReference type="GO" id="GO:0003700">
    <property type="term" value="F:DNA-binding transcription factor activity"/>
    <property type="evidence" value="ECO:0007669"/>
    <property type="project" value="InterPro"/>
</dbReference>
<gene>
    <name evidence="5" type="ORF">FC90_GL001635</name>
</gene>
<dbReference type="AlphaFoldDB" id="A0AA89HZS4"/>
<comment type="caution">
    <text evidence="5">The sequence shown here is derived from an EMBL/GenBank/DDBJ whole genome shotgun (WGS) entry which is preliminary data.</text>
</comment>
<keyword evidence="3" id="KW-0804">Transcription</keyword>
<dbReference type="CDD" id="cd07377">
    <property type="entry name" value="WHTH_GntR"/>
    <property type="match status" value="1"/>
</dbReference>
<keyword evidence="1" id="KW-0805">Transcription regulation</keyword>
<evidence type="ECO:0000313" key="6">
    <source>
        <dbReference type="Proteomes" id="UP000050823"/>
    </source>
</evidence>
<keyword evidence="2" id="KW-0238">DNA-binding</keyword>
<reference evidence="5 6" key="1">
    <citation type="journal article" date="2015" name="Genome Announc.">
        <title>Expanding the biotechnology potential of lactobacilli through comparative genomics of 213 strains and associated genera.</title>
        <authorList>
            <person name="Sun Z."/>
            <person name="Harris H.M."/>
            <person name="McCann A."/>
            <person name="Guo C."/>
            <person name="Argimon S."/>
            <person name="Zhang W."/>
            <person name="Yang X."/>
            <person name="Jeffery I.B."/>
            <person name="Cooney J.C."/>
            <person name="Kagawa T.F."/>
            <person name="Liu W."/>
            <person name="Song Y."/>
            <person name="Salvetti E."/>
            <person name="Wrobel A."/>
            <person name="Rasinkangas P."/>
            <person name="Parkhill J."/>
            <person name="Rea M.C."/>
            <person name="O'Sullivan O."/>
            <person name="Ritari J."/>
            <person name="Douillard F.P."/>
            <person name="Paul Ross R."/>
            <person name="Yang R."/>
            <person name="Briner A.E."/>
            <person name="Felis G.E."/>
            <person name="de Vos W.M."/>
            <person name="Barrangou R."/>
            <person name="Klaenhammer T.R."/>
            <person name="Caufield P.W."/>
            <person name="Cui Y."/>
            <person name="Zhang H."/>
            <person name="O'Toole P.W."/>
        </authorList>
    </citation>
    <scope>NUCLEOTIDE SEQUENCE [LARGE SCALE GENOMIC DNA]</scope>
    <source>
        <strain evidence="5 6">DSM 20719</strain>
    </source>
</reference>
<dbReference type="SMART" id="SM00345">
    <property type="entry name" value="HTH_GNTR"/>
    <property type="match status" value="1"/>
</dbReference>
<proteinExistence type="predicted"/>
<dbReference type="GO" id="GO:0003677">
    <property type="term" value="F:DNA binding"/>
    <property type="evidence" value="ECO:0007669"/>
    <property type="project" value="UniProtKB-KW"/>
</dbReference>
<dbReference type="PROSITE" id="PS50949">
    <property type="entry name" value="HTH_GNTR"/>
    <property type="match status" value="1"/>
</dbReference>
<dbReference type="Proteomes" id="UP000050823">
    <property type="component" value="Unassembled WGS sequence"/>
</dbReference>
<protein>
    <recommendedName>
        <fullName evidence="4">HTH gntR-type domain-containing protein</fullName>
    </recommendedName>
</protein>
<dbReference type="InterPro" id="IPR000524">
    <property type="entry name" value="Tscrpt_reg_HTH_GntR"/>
</dbReference>
<sequence length="128" mass="14557">MMIDKSSAKPYYEQIVLLIKAQVLQGILQPGERIASVREMARQLLMNPNTVSKAYKMLEMQGVIMTVKGRGTYIAEQQATVRDDVKIAQIKHKIQDLVLEARYLSVDKTELTTWITEQYGRGQVNAND</sequence>
<accession>A0AA89HZS4</accession>
<organism evidence="5 6">
    <name type="scientific">Latilactobacillus graminis DSM 20719</name>
    <dbReference type="NCBI Taxonomy" id="1423752"/>
    <lineage>
        <taxon>Bacteria</taxon>
        <taxon>Bacillati</taxon>
        <taxon>Bacillota</taxon>
        <taxon>Bacilli</taxon>
        <taxon>Lactobacillales</taxon>
        <taxon>Lactobacillaceae</taxon>
        <taxon>Latilactobacillus</taxon>
    </lineage>
</organism>
<dbReference type="PANTHER" id="PTHR38445:SF9">
    <property type="entry name" value="HTH-TYPE TRANSCRIPTIONAL REPRESSOR YTRA"/>
    <property type="match status" value="1"/>
</dbReference>
<evidence type="ECO:0000259" key="4">
    <source>
        <dbReference type="PROSITE" id="PS50949"/>
    </source>
</evidence>
<dbReference type="EMBL" id="AYZB01000058">
    <property type="protein sequence ID" value="KRM21098.1"/>
    <property type="molecule type" value="Genomic_DNA"/>
</dbReference>
<name>A0AA89HZS4_9LACO</name>
<evidence type="ECO:0000256" key="2">
    <source>
        <dbReference type="ARBA" id="ARBA00023125"/>
    </source>
</evidence>
<dbReference type="InterPro" id="IPR036390">
    <property type="entry name" value="WH_DNA-bd_sf"/>
</dbReference>
<dbReference type="RefSeq" id="WP_057908683.1">
    <property type="nucleotide sequence ID" value="NZ_AYZB01000058.1"/>
</dbReference>
<dbReference type="SUPFAM" id="SSF46785">
    <property type="entry name" value="Winged helix' DNA-binding domain"/>
    <property type="match status" value="1"/>
</dbReference>
<dbReference type="Gene3D" id="1.10.10.10">
    <property type="entry name" value="Winged helix-like DNA-binding domain superfamily/Winged helix DNA-binding domain"/>
    <property type="match status" value="1"/>
</dbReference>
<evidence type="ECO:0000256" key="3">
    <source>
        <dbReference type="ARBA" id="ARBA00023163"/>
    </source>
</evidence>